<feature type="domain" description="CstA N-terminal" evidence="8">
    <location>
        <begin position="291"/>
        <end position="428"/>
    </location>
</feature>
<name>A0ABV4S7K7_9FUSO</name>
<protein>
    <submittedName>
        <fullName evidence="9">Carbon starvation protein A</fullName>
    </submittedName>
</protein>
<feature type="transmembrane region" description="Helical" evidence="7">
    <location>
        <begin position="390"/>
        <end position="408"/>
    </location>
</feature>
<sequence length="493" mass="53563">MISFILAIVALILGYAFYSKFVEKVFGIEPDRTPPSIEYYDGVDYVEVSTPKAFLIQFLNIAGTGPIFGAIAGALWGPAAFLWIVFGCIFGGAVHDFLIGMLSLRDKGSSIGELVGQNLGVVMQQIMRVFSIVLLLLVGVVFIKSPADILHNLIPGVSAMTFTIVIIAYYILATILPLDKIIAKIYPIFGFALLFMAIGIGGMLIYGQFTGAFAIPEITEIFKGNPHPKGVSMFPYLFISIACGAVSGFHATQSPMVARCIKNETEGRKVFYGAMIAEGVVALVWAAAAMTVFGGIKELAAAGTPAVVVNKASVQLLGVFGAFLAVLGVVACPITSGDTAFRGSRLIIADIFKIKQAPIKNRFLIAIPLFVVGIYLTTIDFNIIWRYFAWANQTLAAVSLWTATVWLVKKEKPFLFALIPSMFMTMVVTTYIIIAPEGFVRFFKNVPVHTIEFYGILIASVVTIICTALLFNYKHHLHGKSHHAGHLHIAKNN</sequence>
<feature type="transmembrane region" description="Helical" evidence="7">
    <location>
        <begin position="233"/>
        <end position="251"/>
    </location>
</feature>
<evidence type="ECO:0000256" key="1">
    <source>
        <dbReference type="ARBA" id="ARBA00004651"/>
    </source>
</evidence>
<dbReference type="PANTHER" id="PTHR30252:SF4">
    <property type="entry name" value="CARBON STARVATION"/>
    <property type="match status" value="1"/>
</dbReference>
<evidence type="ECO:0000256" key="7">
    <source>
        <dbReference type="SAM" id="Phobius"/>
    </source>
</evidence>
<accession>A0ABV4S7K7</accession>
<feature type="transmembrane region" description="Helical" evidence="7">
    <location>
        <begin position="316"/>
        <end position="335"/>
    </location>
</feature>
<proteinExistence type="inferred from homology"/>
<dbReference type="InterPro" id="IPR003706">
    <property type="entry name" value="CstA_N"/>
</dbReference>
<keyword evidence="5 7" id="KW-1133">Transmembrane helix</keyword>
<comment type="similarity">
    <text evidence="2">Belongs to the peptide transporter carbon starvation (CstA) (TC 2.A.114) family.</text>
</comment>
<feature type="transmembrane region" description="Helical" evidence="7">
    <location>
        <begin position="454"/>
        <end position="473"/>
    </location>
</feature>
<dbReference type="Proteomes" id="UP001571581">
    <property type="component" value="Unassembled WGS sequence"/>
</dbReference>
<feature type="transmembrane region" description="Helical" evidence="7">
    <location>
        <begin position="185"/>
        <end position="206"/>
    </location>
</feature>
<reference evidence="9 10" key="1">
    <citation type="submission" date="2024-07" db="EMBL/GenBank/DDBJ databases">
        <authorList>
            <person name="Li X.-J."/>
            <person name="Wang X."/>
        </authorList>
    </citation>
    <scope>NUCLEOTIDE SEQUENCE [LARGE SCALE GENOMIC DNA]</scope>
    <source>
        <strain evidence="9 10">DSM 23441</strain>
    </source>
</reference>
<evidence type="ECO:0000256" key="3">
    <source>
        <dbReference type="ARBA" id="ARBA00022475"/>
    </source>
</evidence>
<dbReference type="Pfam" id="PF02554">
    <property type="entry name" value="CstA"/>
    <property type="match status" value="2"/>
</dbReference>
<keyword evidence="4 7" id="KW-0812">Transmembrane</keyword>
<evidence type="ECO:0000256" key="5">
    <source>
        <dbReference type="ARBA" id="ARBA00022989"/>
    </source>
</evidence>
<evidence type="ECO:0000256" key="2">
    <source>
        <dbReference type="ARBA" id="ARBA00007755"/>
    </source>
</evidence>
<evidence type="ECO:0000256" key="4">
    <source>
        <dbReference type="ARBA" id="ARBA00022692"/>
    </source>
</evidence>
<dbReference type="EMBL" id="JBGORW010000012">
    <property type="protein sequence ID" value="MFA3800337.1"/>
    <property type="molecule type" value="Genomic_DNA"/>
</dbReference>
<feature type="domain" description="CstA N-terminal" evidence="8">
    <location>
        <begin position="4"/>
        <end position="202"/>
    </location>
</feature>
<dbReference type="InterPro" id="IPR051605">
    <property type="entry name" value="CstA"/>
</dbReference>
<keyword evidence="3" id="KW-1003">Cell membrane</keyword>
<keyword evidence="10" id="KW-1185">Reference proteome</keyword>
<keyword evidence="6 7" id="KW-0472">Membrane</keyword>
<comment type="subcellular location">
    <subcellularLocation>
        <location evidence="1">Cell membrane</location>
        <topology evidence="1">Multi-pass membrane protein</topology>
    </subcellularLocation>
</comment>
<gene>
    <name evidence="9" type="ORF">ACEG17_09090</name>
</gene>
<feature type="transmembrane region" description="Helical" evidence="7">
    <location>
        <begin position="125"/>
        <end position="143"/>
    </location>
</feature>
<dbReference type="PANTHER" id="PTHR30252">
    <property type="entry name" value="INNER MEMBRANE PEPTIDE TRANSPORTER"/>
    <property type="match status" value="1"/>
</dbReference>
<dbReference type="RefSeq" id="WP_372583466.1">
    <property type="nucleotide sequence ID" value="NZ_JBGORW010000012.1"/>
</dbReference>
<feature type="transmembrane region" description="Helical" evidence="7">
    <location>
        <begin position="415"/>
        <end position="434"/>
    </location>
</feature>
<feature type="transmembrane region" description="Helical" evidence="7">
    <location>
        <begin position="80"/>
        <end position="104"/>
    </location>
</feature>
<evidence type="ECO:0000256" key="6">
    <source>
        <dbReference type="ARBA" id="ARBA00023136"/>
    </source>
</evidence>
<feature type="transmembrane region" description="Helical" evidence="7">
    <location>
        <begin position="149"/>
        <end position="173"/>
    </location>
</feature>
<evidence type="ECO:0000313" key="9">
    <source>
        <dbReference type="EMBL" id="MFA3800337.1"/>
    </source>
</evidence>
<evidence type="ECO:0000259" key="8">
    <source>
        <dbReference type="Pfam" id="PF02554"/>
    </source>
</evidence>
<feature type="transmembrane region" description="Helical" evidence="7">
    <location>
        <begin position="363"/>
        <end position="384"/>
    </location>
</feature>
<organism evidence="9 10">
    <name type="scientific">Leptotrichia hongkongensis</name>
    <dbReference type="NCBI Taxonomy" id="554406"/>
    <lineage>
        <taxon>Bacteria</taxon>
        <taxon>Fusobacteriati</taxon>
        <taxon>Fusobacteriota</taxon>
        <taxon>Fusobacteriia</taxon>
        <taxon>Fusobacteriales</taxon>
        <taxon>Leptotrichiaceae</taxon>
        <taxon>Leptotrichia</taxon>
    </lineage>
</organism>
<evidence type="ECO:0000313" key="10">
    <source>
        <dbReference type="Proteomes" id="UP001571581"/>
    </source>
</evidence>
<comment type="caution">
    <text evidence="9">The sequence shown here is derived from an EMBL/GenBank/DDBJ whole genome shotgun (WGS) entry which is preliminary data.</text>
</comment>
<feature type="transmembrane region" description="Helical" evidence="7">
    <location>
        <begin position="271"/>
        <end position="296"/>
    </location>
</feature>